<proteinExistence type="predicted"/>
<evidence type="ECO:0000313" key="2">
    <source>
        <dbReference type="EMBL" id="VAX25739.1"/>
    </source>
</evidence>
<evidence type="ECO:0008006" key="3">
    <source>
        <dbReference type="Google" id="ProtNLM"/>
    </source>
</evidence>
<dbReference type="Pfam" id="PF17253">
    <property type="entry name" value="DUF5320"/>
    <property type="match status" value="1"/>
</dbReference>
<keyword evidence="1" id="KW-0175">Coiled coil</keyword>
<evidence type="ECO:0000256" key="1">
    <source>
        <dbReference type="SAM" id="Coils"/>
    </source>
</evidence>
<dbReference type="AlphaFoldDB" id="A0A3B1C6G0"/>
<name>A0A3B1C6G0_9ZZZZ</name>
<feature type="coiled-coil region" evidence="1">
    <location>
        <begin position="64"/>
        <end position="91"/>
    </location>
</feature>
<dbReference type="InterPro" id="IPR035205">
    <property type="entry name" value="DUF5320"/>
</dbReference>
<organism evidence="2">
    <name type="scientific">hydrothermal vent metagenome</name>
    <dbReference type="NCBI Taxonomy" id="652676"/>
    <lineage>
        <taxon>unclassified sequences</taxon>
        <taxon>metagenomes</taxon>
        <taxon>ecological metagenomes</taxon>
    </lineage>
</organism>
<sequence length="101" mass="11560">MPNRDMTGPRGLGPMTGRGLGYGRGNFGYGFRHRFGGGFHGRGFGYGRNADFYYDDPVPRVSRKTFLESQINVLKEELSLLEKELSDFNDSDKEEKEEEWD</sequence>
<reference evidence="2" key="1">
    <citation type="submission" date="2018-06" db="EMBL/GenBank/DDBJ databases">
        <authorList>
            <person name="Zhirakovskaya E."/>
        </authorList>
    </citation>
    <scope>NUCLEOTIDE SEQUENCE</scope>
</reference>
<accession>A0A3B1C6G0</accession>
<protein>
    <recommendedName>
        <fullName evidence="3">DUF5320 domain-containing protein</fullName>
    </recommendedName>
</protein>
<gene>
    <name evidence="2" type="ORF">MNBD_IGNAVI01-1518</name>
</gene>
<dbReference type="EMBL" id="UOGD01000308">
    <property type="protein sequence ID" value="VAX25739.1"/>
    <property type="molecule type" value="Genomic_DNA"/>
</dbReference>